<dbReference type="InParanoid" id="A0A5N3ZZW2"/>
<gene>
    <name evidence="2" type="ORF">PPYR_14983</name>
</gene>
<organism evidence="2 3">
    <name type="scientific">Photinus pyralis</name>
    <name type="common">Common eastern firefly</name>
    <name type="synonym">Lampyris pyralis</name>
    <dbReference type="NCBI Taxonomy" id="7054"/>
    <lineage>
        <taxon>Eukaryota</taxon>
        <taxon>Metazoa</taxon>
        <taxon>Ecdysozoa</taxon>
        <taxon>Arthropoda</taxon>
        <taxon>Hexapoda</taxon>
        <taxon>Insecta</taxon>
        <taxon>Pterygota</taxon>
        <taxon>Neoptera</taxon>
        <taxon>Endopterygota</taxon>
        <taxon>Coleoptera</taxon>
        <taxon>Polyphaga</taxon>
        <taxon>Elateriformia</taxon>
        <taxon>Elateroidea</taxon>
        <taxon>Lampyridae</taxon>
        <taxon>Lampyrinae</taxon>
        <taxon>Photinus</taxon>
    </lineage>
</organism>
<accession>A0A5N3ZZW2</accession>
<dbReference type="PANTHER" id="PTHR31025:SF9">
    <property type="entry name" value="SI:DKEY-286J15.1"/>
    <property type="match status" value="1"/>
</dbReference>
<keyword evidence="3" id="KW-1185">Reference proteome</keyword>
<evidence type="ECO:0000256" key="1">
    <source>
        <dbReference type="SAM" id="MobiDB-lite"/>
    </source>
</evidence>
<feature type="region of interest" description="Disordered" evidence="1">
    <location>
        <begin position="163"/>
        <end position="190"/>
    </location>
</feature>
<dbReference type="InterPro" id="IPR031934">
    <property type="entry name" value="DUF4769"/>
</dbReference>
<dbReference type="Proteomes" id="UP000327044">
    <property type="component" value="Unassembled WGS sequence"/>
</dbReference>
<protein>
    <submittedName>
        <fullName evidence="2">Uncharacterized protein</fullName>
    </submittedName>
</protein>
<dbReference type="Pfam" id="PF15992">
    <property type="entry name" value="DUF4769"/>
    <property type="match status" value="1"/>
</dbReference>
<dbReference type="EMBL" id="VVIM01001012">
    <property type="protein sequence ID" value="KAB0790611.1"/>
    <property type="molecule type" value="Genomic_DNA"/>
</dbReference>
<name>A0A5N3ZZW2_PHOPY</name>
<comment type="caution">
    <text evidence="2">The sequence shown here is derived from an EMBL/GenBank/DDBJ whole genome shotgun (WGS) entry which is preliminary data.</text>
</comment>
<sequence>MDEILQTERPDDLICGGSIFHRVPHEEELRTDFRENSPKHYQNLDQNILLTSLSQLQHQNNEVHGEYIPEINVSLSKDADAIELLEMLKNWKLEILLDHLLSQNITTTILKVIKRHHLEKVLKDFDLGTQILFEHYLEEWRNSIGIPLTAATSVSDFTQSYNISSGNQSPTQSVRSSSSSPSHFASHRSLSPVQGDLTSLSTILNETPKGIMLTEFYKKFNKFNEEQRTSLIACIAQYFEEKGKTMSLAVSYRIENEILERFPTEKLEYYRTTKRGKLYNKFSNLKASFKTAVSQHIIPKKKSRTSTKVHSERVFEPEAGADCLIRSLKYDNLSAEQFDTCWQACSQYRLNEIKNLQTTAEILNKWPYYKKPTGYRLIDMDFNVLYRTGDGLLNKWETYRDKLISFLACEGHVKDKSIKAVLEKLKDNDTLNPNGRDCAILWALHGYLVPTNKIVRKDSAGRNSTTKFTIKDSQESFIFMGHNPQETEDHLRHLKTRKQAIQPFILGIGEEISNISELYVYFDDIKYVFTNFLRAVDICLKIFFLFNLNFPPESVMFWNFIATKFYDIKSDVSYTKVHVLTQALSE</sequence>
<proteinExistence type="predicted"/>
<dbReference type="PANTHER" id="PTHR31025">
    <property type="entry name" value="SI:CH211-196P9.1-RELATED"/>
    <property type="match status" value="1"/>
</dbReference>
<evidence type="ECO:0000313" key="3">
    <source>
        <dbReference type="Proteomes" id="UP000327044"/>
    </source>
</evidence>
<feature type="compositionally biased region" description="Low complexity" evidence="1">
    <location>
        <begin position="168"/>
        <end position="190"/>
    </location>
</feature>
<evidence type="ECO:0000313" key="2">
    <source>
        <dbReference type="EMBL" id="KAB0790611.1"/>
    </source>
</evidence>
<reference evidence="2 3" key="1">
    <citation type="journal article" date="2018" name="Elife">
        <title>Firefly genomes illuminate parallel origins of bioluminescence in beetles.</title>
        <authorList>
            <person name="Fallon T.R."/>
            <person name="Lower S.E."/>
            <person name="Chang C.H."/>
            <person name="Bessho-Uehara M."/>
            <person name="Martin G.J."/>
            <person name="Bewick A.J."/>
            <person name="Behringer M."/>
            <person name="Debat H.J."/>
            <person name="Wong I."/>
            <person name="Day J.C."/>
            <person name="Suvorov A."/>
            <person name="Silva C.J."/>
            <person name="Stanger-Hall K.F."/>
            <person name="Hall D.W."/>
            <person name="Schmitz R.J."/>
            <person name="Nelson D.R."/>
            <person name="Lewis S.M."/>
            <person name="Shigenobu S."/>
            <person name="Bybee S.M."/>
            <person name="Larracuente A.M."/>
            <person name="Oba Y."/>
            <person name="Weng J.K."/>
        </authorList>
    </citation>
    <scope>NUCLEOTIDE SEQUENCE [LARGE SCALE GENOMIC DNA]</scope>
    <source>
        <strain evidence="2">1611_PpyrPB1</strain>
        <tissue evidence="2">Whole body</tissue>
    </source>
</reference>
<dbReference type="AlphaFoldDB" id="A0A5N3ZZW2"/>